<dbReference type="InterPro" id="IPR005496">
    <property type="entry name" value="Integral_membrane_TerC"/>
</dbReference>
<dbReference type="KEGG" id="crx:CRECT_2306"/>
<comment type="subcellular location">
    <subcellularLocation>
        <location evidence="1">Membrane</location>
        <topology evidence="1">Multi-pass membrane protein</topology>
    </subcellularLocation>
</comment>
<feature type="transmembrane region" description="Helical" evidence="6">
    <location>
        <begin position="78"/>
        <end position="96"/>
    </location>
</feature>
<dbReference type="EMBL" id="CP012543">
    <property type="protein sequence ID" value="QCD47890.1"/>
    <property type="molecule type" value="Genomic_DNA"/>
</dbReference>
<dbReference type="PANTHER" id="PTHR30238:SF0">
    <property type="entry name" value="THYLAKOID MEMBRANE PROTEIN TERC, CHLOROPLASTIC"/>
    <property type="match status" value="1"/>
</dbReference>
<feature type="transmembrane region" description="Helical" evidence="6">
    <location>
        <begin position="103"/>
        <end position="125"/>
    </location>
</feature>
<dbReference type="AlphaFoldDB" id="A0A6G5QQF1"/>
<name>A0A6G5QQF1_CAMRE</name>
<feature type="transmembrane region" description="Helical" evidence="6">
    <location>
        <begin position="210"/>
        <end position="229"/>
    </location>
</feature>
<feature type="transmembrane region" description="Helical" evidence="6">
    <location>
        <begin position="131"/>
        <end position="148"/>
    </location>
</feature>
<feature type="transmembrane region" description="Helical" evidence="6">
    <location>
        <begin position="249"/>
        <end position="269"/>
    </location>
</feature>
<dbReference type="PANTHER" id="PTHR30238">
    <property type="entry name" value="MEMBRANE BOUND PREDICTED REDOX MODULATOR"/>
    <property type="match status" value="1"/>
</dbReference>
<feature type="transmembrane region" description="Helical" evidence="6">
    <location>
        <begin position="38"/>
        <end position="58"/>
    </location>
</feature>
<dbReference type="Pfam" id="PF03741">
    <property type="entry name" value="TerC"/>
    <property type="match status" value="1"/>
</dbReference>
<keyword evidence="4 6" id="KW-1133">Transmembrane helix</keyword>
<evidence type="ECO:0000256" key="4">
    <source>
        <dbReference type="ARBA" id="ARBA00022989"/>
    </source>
</evidence>
<evidence type="ECO:0000256" key="1">
    <source>
        <dbReference type="ARBA" id="ARBA00004141"/>
    </source>
</evidence>
<dbReference type="RefSeq" id="WP_002944142.1">
    <property type="nucleotide sequence ID" value="NZ_CP012543.1"/>
</dbReference>
<protein>
    <submittedName>
        <fullName evidence="7">Membrane protein, TerC family</fullName>
    </submittedName>
</protein>
<proteinExistence type="inferred from homology"/>
<dbReference type="NCBIfam" id="TIGR03718">
    <property type="entry name" value="R_switched_Alx"/>
    <property type="match status" value="1"/>
</dbReference>
<feature type="transmembrane region" description="Helical" evidence="6">
    <location>
        <begin position="6"/>
        <end position="26"/>
    </location>
</feature>
<evidence type="ECO:0000256" key="2">
    <source>
        <dbReference type="ARBA" id="ARBA00007511"/>
    </source>
</evidence>
<evidence type="ECO:0000313" key="7">
    <source>
        <dbReference type="EMBL" id="QCD47890.1"/>
    </source>
</evidence>
<evidence type="ECO:0000256" key="6">
    <source>
        <dbReference type="SAM" id="Phobius"/>
    </source>
</evidence>
<accession>A0A6G5QQF1</accession>
<evidence type="ECO:0000256" key="3">
    <source>
        <dbReference type="ARBA" id="ARBA00022692"/>
    </source>
</evidence>
<dbReference type="GO" id="GO:0016020">
    <property type="term" value="C:membrane"/>
    <property type="evidence" value="ECO:0007669"/>
    <property type="project" value="UniProtKB-SubCell"/>
</dbReference>
<keyword evidence="3 6" id="KW-0812">Transmembrane</keyword>
<comment type="similarity">
    <text evidence="2">Belongs to the TerC family.</text>
</comment>
<dbReference type="Proteomes" id="UP000502377">
    <property type="component" value="Chromosome"/>
</dbReference>
<feature type="transmembrane region" description="Helical" evidence="6">
    <location>
        <begin position="309"/>
        <end position="331"/>
    </location>
</feature>
<sequence length="334" mass="37263">MEILDFKTAVVFVSLAVAAFVIDFFAHKKDEKISLKQAALWSIFWIGVAAAFGGYLYFTAGSEAASLFFAGYILEKSLSIDNLFVMAAIFSWFRIPEIYRHRVLYFGIIGAVIFRLVFVTVGAGLLMISPWMEFIFAVAVAYSAVMMMKKGEEGEEMQDYSNHLAYRAVYRFFPVFPRLLGHSFFVRNSEISAQISADEKAKLQNQISKLNAKWIATPLFLCLCVIELSDVMFAFDSVPAVIAVSKDPLIIYSAMIFAILGLRTLYFVLEALKSYLAHLEKAVIALLFFIAAKLALNASAHIFHHGFEISAQASLWVILGILSIGVLSSLFKAK</sequence>
<dbReference type="InterPro" id="IPR022369">
    <property type="entry name" value="Integral_membrane_TerC_rswitch"/>
</dbReference>
<reference evidence="7 8" key="1">
    <citation type="submission" date="2016-07" db="EMBL/GenBank/DDBJ databases">
        <title>Comparative genomics of the Campylobacter concisus group.</title>
        <authorList>
            <person name="Miller W.G."/>
            <person name="Yee E."/>
            <person name="Chapman M.H."/>
            <person name="Huynh S."/>
            <person name="Bono J.L."/>
            <person name="On S.L.W."/>
            <person name="StLeger J."/>
            <person name="Foster G."/>
            <person name="Parker C.T."/>
        </authorList>
    </citation>
    <scope>NUCLEOTIDE SEQUENCE [LARGE SCALE GENOMIC DNA]</scope>
    <source>
        <strain evidence="7 8">ATCC 33238</strain>
    </source>
</reference>
<evidence type="ECO:0000256" key="5">
    <source>
        <dbReference type="ARBA" id="ARBA00023136"/>
    </source>
</evidence>
<gene>
    <name evidence="7" type="ORF">CRECT_2306</name>
</gene>
<evidence type="ECO:0000313" key="8">
    <source>
        <dbReference type="Proteomes" id="UP000502377"/>
    </source>
</evidence>
<organism evidence="7 8">
    <name type="scientific">Campylobacter rectus</name>
    <name type="common">Wolinella recta</name>
    <dbReference type="NCBI Taxonomy" id="203"/>
    <lineage>
        <taxon>Bacteria</taxon>
        <taxon>Pseudomonadati</taxon>
        <taxon>Campylobacterota</taxon>
        <taxon>Epsilonproteobacteria</taxon>
        <taxon>Campylobacterales</taxon>
        <taxon>Campylobacteraceae</taxon>
        <taxon>Campylobacter</taxon>
    </lineage>
</organism>
<feature type="transmembrane region" description="Helical" evidence="6">
    <location>
        <begin position="281"/>
        <end position="303"/>
    </location>
</feature>
<keyword evidence="5 6" id="KW-0472">Membrane</keyword>